<evidence type="ECO:0000313" key="11">
    <source>
        <dbReference type="Proteomes" id="UP000295244"/>
    </source>
</evidence>
<dbReference type="SUPFAM" id="SSF161098">
    <property type="entry name" value="MetI-like"/>
    <property type="match status" value="1"/>
</dbReference>
<dbReference type="Gene3D" id="1.10.3720.10">
    <property type="entry name" value="MetI-like"/>
    <property type="match status" value="1"/>
</dbReference>
<dbReference type="CDD" id="cd06261">
    <property type="entry name" value="TM_PBP2"/>
    <property type="match status" value="1"/>
</dbReference>
<keyword evidence="6 7" id="KW-0472">Membrane</keyword>
<dbReference type="AlphaFoldDB" id="A0A4R1BLZ1"/>
<evidence type="ECO:0000256" key="6">
    <source>
        <dbReference type="ARBA" id="ARBA00023136"/>
    </source>
</evidence>
<dbReference type="PANTHER" id="PTHR30193:SF37">
    <property type="entry name" value="INNER MEMBRANE ABC TRANSPORTER PERMEASE PROTEIN YCJO"/>
    <property type="match status" value="1"/>
</dbReference>
<dbReference type="Proteomes" id="UP000295244">
    <property type="component" value="Unassembled WGS sequence"/>
</dbReference>
<dbReference type="EMBL" id="SKBU01000012">
    <property type="protein sequence ID" value="TCJ18357.1"/>
    <property type="molecule type" value="Genomic_DNA"/>
</dbReference>
<proteinExistence type="inferred from homology"/>
<dbReference type="InterPro" id="IPR035906">
    <property type="entry name" value="MetI-like_sf"/>
</dbReference>
<evidence type="ECO:0000256" key="1">
    <source>
        <dbReference type="ARBA" id="ARBA00004651"/>
    </source>
</evidence>
<protein>
    <submittedName>
        <fullName evidence="10">Sugar ABC transporter permease</fullName>
    </submittedName>
</protein>
<comment type="similarity">
    <text evidence="7">Belongs to the binding-protein-dependent transport system permease family.</text>
</comment>
<reference evidence="10 11" key="1">
    <citation type="submission" date="2019-03" db="EMBL/GenBank/DDBJ databases">
        <title>Whole genome sequence of a novel Rubrobacter taiwanensis strain, isolated from Yellowstone National Park.</title>
        <authorList>
            <person name="Freed S."/>
            <person name="Ramaley R.F."/>
            <person name="Kyndt J.A."/>
        </authorList>
    </citation>
    <scope>NUCLEOTIDE SEQUENCE [LARGE SCALE GENOMIC DNA]</scope>
    <source>
        <strain evidence="10 11">Yellowstone</strain>
    </source>
</reference>
<feature type="region of interest" description="Disordered" evidence="8">
    <location>
        <begin position="1"/>
        <end position="23"/>
    </location>
</feature>
<keyword evidence="11" id="KW-1185">Reference proteome</keyword>
<evidence type="ECO:0000313" key="10">
    <source>
        <dbReference type="EMBL" id="TCJ18357.1"/>
    </source>
</evidence>
<evidence type="ECO:0000256" key="4">
    <source>
        <dbReference type="ARBA" id="ARBA00022692"/>
    </source>
</evidence>
<dbReference type="PANTHER" id="PTHR30193">
    <property type="entry name" value="ABC TRANSPORTER PERMEASE PROTEIN"/>
    <property type="match status" value="1"/>
</dbReference>
<evidence type="ECO:0000256" key="5">
    <source>
        <dbReference type="ARBA" id="ARBA00022989"/>
    </source>
</evidence>
<dbReference type="InterPro" id="IPR051393">
    <property type="entry name" value="ABC_transporter_permease"/>
</dbReference>
<evidence type="ECO:0000256" key="3">
    <source>
        <dbReference type="ARBA" id="ARBA00022475"/>
    </source>
</evidence>
<dbReference type="RefSeq" id="WP_132690048.1">
    <property type="nucleotide sequence ID" value="NZ_SKBU01000012.1"/>
</dbReference>
<comment type="caution">
    <text evidence="10">The sequence shown here is derived from an EMBL/GenBank/DDBJ whole genome shotgun (WGS) entry which is preliminary data.</text>
</comment>
<dbReference type="InterPro" id="IPR000515">
    <property type="entry name" value="MetI-like"/>
</dbReference>
<feature type="transmembrane region" description="Helical" evidence="7">
    <location>
        <begin position="229"/>
        <end position="252"/>
    </location>
</feature>
<feature type="transmembrane region" description="Helical" evidence="7">
    <location>
        <begin position="133"/>
        <end position="155"/>
    </location>
</feature>
<evidence type="ECO:0000256" key="8">
    <source>
        <dbReference type="SAM" id="MobiDB-lite"/>
    </source>
</evidence>
<dbReference type="GO" id="GO:0005886">
    <property type="term" value="C:plasma membrane"/>
    <property type="evidence" value="ECO:0007669"/>
    <property type="project" value="UniProtKB-SubCell"/>
</dbReference>
<accession>A0A4R1BLZ1</accession>
<feature type="transmembrane region" description="Helical" evidence="7">
    <location>
        <begin position="100"/>
        <end position="121"/>
    </location>
</feature>
<name>A0A4R1BLZ1_9ACTN</name>
<dbReference type="GO" id="GO:0055085">
    <property type="term" value="P:transmembrane transport"/>
    <property type="evidence" value="ECO:0007669"/>
    <property type="project" value="InterPro"/>
</dbReference>
<feature type="transmembrane region" description="Helical" evidence="7">
    <location>
        <begin position="189"/>
        <end position="209"/>
    </location>
</feature>
<keyword evidence="3" id="KW-1003">Cell membrane</keyword>
<feature type="transmembrane region" description="Helical" evidence="7">
    <location>
        <begin position="37"/>
        <end position="61"/>
    </location>
</feature>
<evidence type="ECO:0000259" key="9">
    <source>
        <dbReference type="PROSITE" id="PS50928"/>
    </source>
</evidence>
<evidence type="ECO:0000256" key="2">
    <source>
        <dbReference type="ARBA" id="ARBA00022448"/>
    </source>
</evidence>
<feature type="domain" description="ABC transmembrane type-1" evidence="9">
    <location>
        <begin position="96"/>
        <end position="309"/>
    </location>
</feature>
<sequence length="319" mass="35726">MEAVNQRTGGQPPPPATKTPRRWNPFRGRVFEDVTMAYLFLLPTLAVMAVFVFGPIFYAFWVSLHDWPVLGANRPFVGIENYAYIIGQDEVFRTAFWNSLYYTLGVVPVQTVVALGLAIVMNSGIRFRDFFRAAFFVPTVTSSAALAVIFTLVFSSDPNSIANRFIGLFGFGPLQWYTSASTALETIMFMNIFATVGQFMVIYLAGLQGVPRQLYEAAAIDGAGWWRRLWYITIPMLKPVTFLIVTLGIIGCWQVFDQIAIITEGGPEFSTLTVVYWIYREAFRSQEMGTAAAGAFILFVIIFVTVLIQRRIVGESATE</sequence>
<dbReference type="Pfam" id="PF00528">
    <property type="entry name" value="BPD_transp_1"/>
    <property type="match status" value="1"/>
</dbReference>
<evidence type="ECO:0000256" key="7">
    <source>
        <dbReference type="RuleBase" id="RU363032"/>
    </source>
</evidence>
<gene>
    <name evidence="10" type="ORF">E0L93_06360</name>
</gene>
<dbReference type="OrthoDB" id="9805974at2"/>
<keyword evidence="5 7" id="KW-1133">Transmembrane helix</keyword>
<keyword evidence="4 7" id="KW-0812">Transmembrane</keyword>
<organism evidence="10 11">
    <name type="scientific">Rubrobacter taiwanensis</name>
    <dbReference type="NCBI Taxonomy" id="185139"/>
    <lineage>
        <taxon>Bacteria</taxon>
        <taxon>Bacillati</taxon>
        <taxon>Actinomycetota</taxon>
        <taxon>Rubrobacteria</taxon>
        <taxon>Rubrobacterales</taxon>
        <taxon>Rubrobacteraceae</taxon>
        <taxon>Rubrobacter</taxon>
    </lineage>
</organism>
<comment type="subcellular location">
    <subcellularLocation>
        <location evidence="1 7">Cell membrane</location>
        <topology evidence="1 7">Multi-pass membrane protein</topology>
    </subcellularLocation>
</comment>
<feature type="transmembrane region" description="Helical" evidence="7">
    <location>
        <begin position="291"/>
        <end position="308"/>
    </location>
</feature>
<dbReference type="PROSITE" id="PS50928">
    <property type="entry name" value="ABC_TM1"/>
    <property type="match status" value="1"/>
</dbReference>
<keyword evidence="2 7" id="KW-0813">Transport</keyword>